<accession>A0AA38WE11</accession>
<reference evidence="1" key="1">
    <citation type="submission" date="2023-03" db="EMBL/GenBank/DDBJ databases">
        <title>Chromosome-scale reference genome and RAD-based genetic map of yellow starthistle (Centaurea solstitialis) reveal putative structural variation and QTLs associated with invader traits.</title>
        <authorList>
            <person name="Reatini B."/>
            <person name="Cang F.A."/>
            <person name="Jiang Q."/>
            <person name="Mckibben M.T.W."/>
            <person name="Barker M.S."/>
            <person name="Rieseberg L.H."/>
            <person name="Dlugosch K.M."/>
        </authorList>
    </citation>
    <scope>NUCLEOTIDE SEQUENCE</scope>
    <source>
        <strain evidence="1">CAN-66</strain>
        <tissue evidence="1">Leaf</tissue>
    </source>
</reference>
<dbReference type="AlphaFoldDB" id="A0AA38WE11"/>
<evidence type="ECO:0000313" key="2">
    <source>
        <dbReference type="Proteomes" id="UP001172457"/>
    </source>
</evidence>
<dbReference type="Proteomes" id="UP001172457">
    <property type="component" value="Chromosome 3"/>
</dbReference>
<organism evidence="1 2">
    <name type="scientific">Centaurea solstitialis</name>
    <name type="common">yellow star-thistle</name>
    <dbReference type="NCBI Taxonomy" id="347529"/>
    <lineage>
        <taxon>Eukaryota</taxon>
        <taxon>Viridiplantae</taxon>
        <taxon>Streptophyta</taxon>
        <taxon>Embryophyta</taxon>
        <taxon>Tracheophyta</taxon>
        <taxon>Spermatophyta</taxon>
        <taxon>Magnoliopsida</taxon>
        <taxon>eudicotyledons</taxon>
        <taxon>Gunneridae</taxon>
        <taxon>Pentapetalae</taxon>
        <taxon>asterids</taxon>
        <taxon>campanulids</taxon>
        <taxon>Asterales</taxon>
        <taxon>Asteraceae</taxon>
        <taxon>Carduoideae</taxon>
        <taxon>Cardueae</taxon>
        <taxon>Centaureinae</taxon>
        <taxon>Centaurea</taxon>
    </lineage>
</organism>
<keyword evidence="2" id="KW-1185">Reference proteome</keyword>
<evidence type="ECO:0008006" key="3">
    <source>
        <dbReference type="Google" id="ProtNLM"/>
    </source>
</evidence>
<dbReference type="PANTHER" id="PTHR10492">
    <property type="match status" value="1"/>
</dbReference>
<dbReference type="EMBL" id="JARYMX010000003">
    <property type="protein sequence ID" value="KAJ9557872.1"/>
    <property type="molecule type" value="Genomic_DNA"/>
</dbReference>
<protein>
    <recommendedName>
        <fullName evidence="3">Helitron helicase-like domain-containing protein</fullName>
    </recommendedName>
</protein>
<name>A0AA38WE11_9ASTR</name>
<proteinExistence type="predicted"/>
<gene>
    <name evidence="1" type="ORF">OSB04_012486</name>
</gene>
<sequence>MMHGPCGDLRTSSPCMEGEPKQCRFRYPRQFSDITTHPEDSYPVYRRRNNRMQVHVRGSTLNNRWVVPYNPKLLMMFNCHINVEACCSVIYVKYLFKYIYKGHDRQAVTIDPDGDGGVINEIKRFQDARYVSPPEAIWRIFSFRLSHIQPSVISLQIHLPNQQLVRFSENDVMTDVDSERQKRSMLTAFFHRNRVDITARSYLYKDFPKLYTWQNSSR</sequence>
<dbReference type="PANTHER" id="PTHR10492:SF94">
    <property type="entry name" value="ATP-DEPENDENT DNA HELICASE"/>
    <property type="match status" value="1"/>
</dbReference>
<evidence type="ECO:0000313" key="1">
    <source>
        <dbReference type="EMBL" id="KAJ9557872.1"/>
    </source>
</evidence>
<comment type="caution">
    <text evidence="1">The sequence shown here is derived from an EMBL/GenBank/DDBJ whole genome shotgun (WGS) entry which is preliminary data.</text>
</comment>